<name>A0A0R3TAH7_RODNA</name>
<sequence length="84" mass="9290">LARFVITIAIAFFIEWSTTLATISSGSFNSPQTVLVSDLTSTTSAWSPTTPRSHSTVLFRTHCNLKTIRHTRISRFICTSGSRV</sequence>
<accession>A0A0R3TAH7</accession>
<organism evidence="2">
    <name type="scientific">Rodentolepis nana</name>
    <name type="common">Dwarf tapeworm</name>
    <name type="synonym">Hymenolepis nana</name>
    <dbReference type="NCBI Taxonomy" id="102285"/>
    <lineage>
        <taxon>Eukaryota</taxon>
        <taxon>Metazoa</taxon>
        <taxon>Spiralia</taxon>
        <taxon>Lophotrochozoa</taxon>
        <taxon>Platyhelminthes</taxon>
        <taxon>Cestoda</taxon>
        <taxon>Eucestoda</taxon>
        <taxon>Cyclophyllidea</taxon>
        <taxon>Hymenolepididae</taxon>
        <taxon>Rodentolepis</taxon>
    </lineage>
</organism>
<feature type="chain" id="PRO_5006448759" evidence="1">
    <location>
        <begin position="22"/>
        <end position="84"/>
    </location>
</feature>
<proteinExistence type="predicted"/>
<protein>
    <submittedName>
        <fullName evidence="2">Secreted protein</fullName>
    </submittedName>
</protein>
<evidence type="ECO:0000313" key="2">
    <source>
        <dbReference type="WBParaSite" id="HNAJ_0000406601-mRNA-1"/>
    </source>
</evidence>
<dbReference type="AlphaFoldDB" id="A0A0R3TAH7"/>
<feature type="signal peptide" evidence="1">
    <location>
        <begin position="1"/>
        <end position="21"/>
    </location>
</feature>
<reference evidence="2" key="1">
    <citation type="submission" date="2017-02" db="UniProtKB">
        <authorList>
            <consortium name="WormBaseParasite"/>
        </authorList>
    </citation>
    <scope>IDENTIFICATION</scope>
</reference>
<evidence type="ECO:0000256" key="1">
    <source>
        <dbReference type="SAM" id="SignalP"/>
    </source>
</evidence>
<dbReference type="WBParaSite" id="HNAJ_0000406601-mRNA-1">
    <property type="protein sequence ID" value="HNAJ_0000406601-mRNA-1"/>
    <property type="gene ID" value="HNAJ_0000406601"/>
</dbReference>
<keyword evidence="1" id="KW-0732">Signal</keyword>